<dbReference type="AlphaFoldDB" id="A0ABD1YVT1"/>
<dbReference type="EMBL" id="JBHFFA010000003">
    <property type="protein sequence ID" value="KAL2634877.1"/>
    <property type="molecule type" value="Genomic_DNA"/>
</dbReference>
<proteinExistence type="predicted"/>
<evidence type="ECO:0000313" key="1">
    <source>
        <dbReference type="EMBL" id="KAL2634877.1"/>
    </source>
</evidence>
<organism evidence="1 2">
    <name type="scientific">Riccia fluitans</name>
    <dbReference type="NCBI Taxonomy" id="41844"/>
    <lineage>
        <taxon>Eukaryota</taxon>
        <taxon>Viridiplantae</taxon>
        <taxon>Streptophyta</taxon>
        <taxon>Embryophyta</taxon>
        <taxon>Marchantiophyta</taxon>
        <taxon>Marchantiopsida</taxon>
        <taxon>Marchantiidae</taxon>
        <taxon>Marchantiales</taxon>
        <taxon>Ricciaceae</taxon>
        <taxon>Riccia</taxon>
    </lineage>
</organism>
<keyword evidence="2" id="KW-1185">Reference proteome</keyword>
<accession>A0ABD1YVT1</accession>
<protein>
    <submittedName>
        <fullName evidence="1">Uncharacterized protein</fullName>
    </submittedName>
</protein>
<dbReference type="Proteomes" id="UP001605036">
    <property type="component" value="Unassembled WGS sequence"/>
</dbReference>
<sequence>MAYPSLEWDHLLQELQMPSGDLYMLLLEMVATGQCAFVQAAASEVVAEKSSIATEPSVVEPSSSNPHERHWLPELMSVESVSPDLTQVAIHLSNWMMAWPAIVPKSLANAMVESDEIRSVACLEFQNRVQGTLAIACEFS</sequence>
<evidence type="ECO:0000313" key="2">
    <source>
        <dbReference type="Proteomes" id="UP001605036"/>
    </source>
</evidence>
<reference evidence="1 2" key="1">
    <citation type="submission" date="2024-09" db="EMBL/GenBank/DDBJ databases">
        <title>Chromosome-scale assembly of Riccia fluitans.</title>
        <authorList>
            <person name="Paukszto L."/>
            <person name="Sawicki J."/>
            <person name="Karawczyk K."/>
            <person name="Piernik-Szablinska J."/>
            <person name="Szczecinska M."/>
            <person name="Mazdziarz M."/>
        </authorList>
    </citation>
    <scope>NUCLEOTIDE SEQUENCE [LARGE SCALE GENOMIC DNA]</scope>
    <source>
        <strain evidence="1">Rf_01</strain>
        <tissue evidence="1">Aerial parts of the thallus</tissue>
    </source>
</reference>
<comment type="caution">
    <text evidence="1">The sequence shown here is derived from an EMBL/GenBank/DDBJ whole genome shotgun (WGS) entry which is preliminary data.</text>
</comment>
<name>A0ABD1YVT1_9MARC</name>
<gene>
    <name evidence="1" type="ORF">R1flu_006356</name>
</gene>